<evidence type="ECO:0000256" key="8">
    <source>
        <dbReference type="ARBA" id="ARBA00023136"/>
    </source>
</evidence>
<proteinExistence type="inferred from homology"/>
<feature type="transmembrane region" description="Helical" evidence="10">
    <location>
        <begin position="356"/>
        <end position="375"/>
    </location>
</feature>
<keyword evidence="5" id="KW-0746">Sphingolipid metabolism</keyword>
<evidence type="ECO:0000313" key="13">
    <source>
        <dbReference type="Proteomes" id="UP001458880"/>
    </source>
</evidence>
<feature type="transmembrane region" description="Helical" evidence="10">
    <location>
        <begin position="187"/>
        <end position="207"/>
    </location>
</feature>
<dbReference type="AlphaFoldDB" id="A0AAW1MGN3"/>
<evidence type="ECO:0000256" key="5">
    <source>
        <dbReference type="ARBA" id="ARBA00022919"/>
    </source>
</evidence>
<keyword evidence="13" id="KW-1185">Reference proteome</keyword>
<keyword evidence="4 10" id="KW-0812">Transmembrane</keyword>
<evidence type="ECO:0000256" key="1">
    <source>
        <dbReference type="ARBA" id="ARBA00004141"/>
    </source>
</evidence>
<evidence type="ECO:0000256" key="4">
    <source>
        <dbReference type="ARBA" id="ARBA00022692"/>
    </source>
</evidence>
<evidence type="ECO:0000256" key="10">
    <source>
        <dbReference type="SAM" id="Phobius"/>
    </source>
</evidence>
<dbReference type="InterPro" id="IPR045221">
    <property type="entry name" value="Sphingomyelin_synth-like"/>
</dbReference>
<keyword evidence="8 10" id="KW-0472">Membrane</keyword>
<feature type="region of interest" description="Disordered" evidence="9">
    <location>
        <begin position="1"/>
        <end position="33"/>
    </location>
</feature>
<dbReference type="GO" id="GO:0047493">
    <property type="term" value="F:ceramide cholinephosphotransferase activity"/>
    <property type="evidence" value="ECO:0007669"/>
    <property type="project" value="TreeGrafter"/>
</dbReference>
<feature type="transmembrane region" description="Helical" evidence="10">
    <location>
        <begin position="381"/>
        <end position="399"/>
    </location>
</feature>
<keyword evidence="7" id="KW-0443">Lipid metabolism</keyword>
<dbReference type="PANTHER" id="PTHR21290:SF27">
    <property type="entry name" value="PHOSPHATIDYLCHOLINE:CERAMIDE CHOLINEPHOSPHOTRANSFERASE 1"/>
    <property type="match status" value="1"/>
</dbReference>
<evidence type="ECO:0000256" key="9">
    <source>
        <dbReference type="SAM" id="MobiDB-lite"/>
    </source>
</evidence>
<evidence type="ECO:0000259" key="11">
    <source>
        <dbReference type="Pfam" id="PF14360"/>
    </source>
</evidence>
<sequence>MFCEDDKQSSFNEDGFLSSDCSDTDTGDETNCLSTDSSCSTRKYWLFKARIGSLQKKWKHAKQMVLEPKFTDYGSITSAELPQSQQHISSHTLLSPRSVLSLPQLQEDEPKTSKGKNMSQVDLYQRQPLLPNANNKEKNNEYFVDEDEENILQHKSNSSNGHMRIEMPLPAPIREEPRYPQEKCKTLTAFFVTIISFIFTLLSLSLVHDRLPDREKYGPLPDIFLDNVPAQDWALDVSEYIIIVAVWLMIVIMVLHKHRFIVFRRMFLLLSLLYMYRAITMFVTVMPVSSRTYYCSPKSNHTTSLDVAKRIMQLFSGFGLSVNGKHTYCGDYIYSGHTVVLVFSYLFVSEYTPKKLYLLHWAYGLLAAVGVVMVQLSHGHYTVDIIIAYYVTTRIFWIYHTLANNSSLKQHSSNNYLGRCWWFPFFLYFEGKVNGPVPKQWPDWPLPWPRRFLAKSRES</sequence>
<comment type="similarity">
    <text evidence="2">Belongs to the sphingomyelin synthase family.</text>
</comment>
<dbReference type="GO" id="GO:0046513">
    <property type="term" value="P:ceramide biosynthetic process"/>
    <property type="evidence" value="ECO:0007669"/>
    <property type="project" value="TreeGrafter"/>
</dbReference>
<evidence type="ECO:0000256" key="7">
    <source>
        <dbReference type="ARBA" id="ARBA00023098"/>
    </source>
</evidence>
<dbReference type="Pfam" id="PF14360">
    <property type="entry name" value="PAP2_C"/>
    <property type="match status" value="1"/>
</dbReference>
<evidence type="ECO:0000256" key="6">
    <source>
        <dbReference type="ARBA" id="ARBA00022989"/>
    </source>
</evidence>
<organism evidence="12 13">
    <name type="scientific">Popillia japonica</name>
    <name type="common">Japanese beetle</name>
    <dbReference type="NCBI Taxonomy" id="7064"/>
    <lineage>
        <taxon>Eukaryota</taxon>
        <taxon>Metazoa</taxon>
        <taxon>Ecdysozoa</taxon>
        <taxon>Arthropoda</taxon>
        <taxon>Hexapoda</taxon>
        <taxon>Insecta</taxon>
        <taxon>Pterygota</taxon>
        <taxon>Neoptera</taxon>
        <taxon>Endopterygota</taxon>
        <taxon>Coleoptera</taxon>
        <taxon>Polyphaga</taxon>
        <taxon>Scarabaeiformia</taxon>
        <taxon>Scarabaeidae</taxon>
        <taxon>Rutelinae</taxon>
        <taxon>Popillia</taxon>
    </lineage>
</organism>
<dbReference type="GO" id="GO:0000139">
    <property type="term" value="C:Golgi membrane"/>
    <property type="evidence" value="ECO:0007669"/>
    <property type="project" value="TreeGrafter"/>
</dbReference>
<protein>
    <submittedName>
        <fullName evidence="12">PAP2 superfamily C-terminal</fullName>
    </submittedName>
</protein>
<dbReference type="GO" id="GO:0005886">
    <property type="term" value="C:plasma membrane"/>
    <property type="evidence" value="ECO:0007669"/>
    <property type="project" value="TreeGrafter"/>
</dbReference>
<feature type="transmembrane region" description="Helical" evidence="10">
    <location>
        <begin position="267"/>
        <end position="288"/>
    </location>
</feature>
<dbReference type="EMBL" id="JASPKY010000039">
    <property type="protein sequence ID" value="KAK9746532.1"/>
    <property type="molecule type" value="Genomic_DNA"/>
</dbReference>
<feature type="transmembrane region" description="Helical" evidence="10">
    <location>
        <begin position="237"/>
        <end position="255"/>
    </location>
</feature>
<feature type="domain" description="Sphingomyelin synthase-like" evidence="11">
    <location>
        <begin position="329"/>
        <end position="401"/>
    </location>
</feature>
<feature type="transmembrane region" description="Helical" evidence="10">
    <location>
        <begin position="332"/>
        <end position="349"/>
    </location>
</feature>
<keyword evidence="6 10" id="KW-1133">Transmembrane helix</keyword>
<evidence type="ECO:0000256" key="3">
    <source>
        <dbReference type="ARBA" id="ARBA00022679"/>
    </source>
</evidence>
<dbReference type="GO" id="GO:0005789">
    <property type="term" value="C:endoplasmic reticulum membrane"/>
    <property type="evidence" value="ECO:0007669"/>
    <property type="project" value="TreeGrafter"/>
</dbReference>
<reference evidence="12 13" key="1">
    <citation type="journal article" date="2024" name="BMC Genomics">
        <title>De novo assembly and annotation of Popillia japonica's genome with initial clues to its potential as an invasive pest.</title>
        <authorList>
            <person name="Cucini C."/>
            <person name="Boschi S."/>
            <person name="Funari R."/>
            <person name="Cardaioli E."/>
            <person name="Iannotti N."/>
            <person name="Marturano G."/>
            <person name="Paoli F."/>
            <person name="Bruttini M."/>
            <person name="Carapelli A."/>
            <person name="Frati F."/>
            <person name="Nardi F."/>
        </authorList>
    </citation>
    <scope>NUCLEOTIDE SEQUENCE [LARGE SCALE GENOMIC DNA]</scope>
    <source>
        <strain evidence="12">DMR45628</strain>
    </source>
</reference>
<dbReference type="PANTHER" id="PTHR21290">
    <property type="entry name" value="SPHINGOMYELIN SYNTHETASE"/>
    <property type="match status" value="1"/>
</dbReference>
<evidence type="ECO:0000256" key="2">
    <source>
        <dbReference type="ARBA" id="ARBA00005441"/>
    </source>
</evidence>
<evidence type="ECO:0000313" key="12">
    <source>
        <dbReference type="EMBL" id="KAK9746532.1"/>
    </source>
</evidence>
<dbReference type="GO" id="GO:0006686">
    <property type="term" value="P:sphingomyelin biosynthetic process"/>
    <property type="evidence" value="ECO:0007669"/>
    <property type="project" value="TreeGrafter"/>
</dbReference>
<dbReference type="InterPro" id="IPR025749">
    <property type="entry name" value="Sphingomyelin_synth-like_dom"/>
</dbReference>
<gene>
    <name evidence="12" type="ORF">QE152_g6064</name>
</gene>
<keyword evidence="3" id="KW-0808">Transferase</keyword>
<comment type="subcellular location">
    <subcellularLocation>
        <location evidence="1">Membrane</location>
        <topology evidence="1">Multi-pass membrane protein</topology>
    </subcellularLocation>
</comment>
<accession>A0AAW1MGN3</accession>
<dbReference type="Proteomes" id="UP001458880">
    <property type="component" value="Unassembled WGS sequence"/>
</dbReference>
<comment type="caution">
    <text evidence="12">The sequence shown here is derived from an EMBL/GenBank/DDBJ whole genome shotgun (WGS) entry which is preliminary data.</text>
</comment>
<dbReference type="GO" id="GO:0033188">
    <property type="term" value="F:sphingomyelin synthase activity"/>
    <property type="evidence" value="ECO:0007669"/>
    <property type="project" value="TreeGrafter"/>
</dbReference>
<name>A0AAW1MGN3_POPJA</name>